<keyword evidence="1" id="KW-0472">Membrane</keyword>
<evidence type="ECO:0000313" key="3">
    <source>
        <dbReference type="Proteomes" id="UP000271272"/>
    </source>
</evidence>
<evidence type="ECO:0000313" key="2">
    <source>
        <dbReference type="EMBL" id="RRD29095.1"/>
    </source>
</evidence>
<accession>A0A3P1V6Y6</accession>
<proteinExistence type="predicted"/>
<feature type="transmembrane region" description="Helical" evidence="1">
    <location>
        <begin position="119"/>
        <end position="141"/>
    </location>
</feature>
<keyword evidence="1" id="KW-1133">Transmembrane helix</keyword>
<keyword evidence="3" id="KW-1185">Reference proteome</keyword>
<protein>
    <submittedName>
        <fullName evidence="2">Uncharacterized protein</fullName>
    </submittedName>
</protein>
<name>A0A3P1V6Y6_9ACTO</name>
<feature type="transmembrane region" description="Helical" evidence="1">
    <location>
        <begin position="368"/>
        <end position="394"/>
    </location>
</feature>
<sequence>MTHSESTPAPSGSLPRWLLPRVRVRQQGQVIGVEQVVPARVAEIHTQTSGSGTTRTTRRTRLYESGLGSPRSIPLVRERLTIPAGPVSAEQVEQAIGAALGGFRPTAYRSGPARPSPALLPHLIGAMASLAFAVAAIAMAMRLRSDLADSAGPDQLGWILLAFPAVFALVGVSMAAVCARRAWILRTPKSIAEDQWVLLRQVLMEVAGQEPGSSRPLDVELGRRRDLVTHPPSQYPQGGRIARATTADGRMGPPWPDAQDLHRLVRAGRRRALATGLFLTVILGLGSLIATGIIRGAGMPVLPFACAVLGITGAIMLLALRDADPVVLAHPRRLPGEPRPLRVRLEDVDVPSLPGWCAARRREDTWNAAAMICALLFAGSIAGSIAGLIIGGSITLQAMPPGPAGPASGGGGASWFITAVVALVVVAFSVRAVRRIHRDDVERRRRAGLA</sequence>
<dbReference type="AlphaFoldDB" id="A0A3P1V6Y6"/>
<feature type="transmembrane region" description="Helical" evidence="1">
    <location>
        <begin position="272"/>
        <end position="294"/>
    </location>
</feature>
<organism evidence="2 3">
    <name type="scientific">Actinomyces bowdenii</name>
    <dbReference type="NCBI Taxonomy" id="131109"/>
    <lineage>
        <taxon>Bacteria</taxon>
        <taxon>Bacillati</taxon>
        <taxon>Actinomycetota</taxon>
        <taxon>Actinomycetes</taxon>
        <taxon>Actinomycetales</taxon>
        <taxon>Actinomycetaceae</taxon>
        <taxon>Actinomyces</taxon>
    </lineage>
</organism>
<gene>
    <name evidence="2" type="ORF">EII10_07600</name>
</gene>
<dbReference type="EMBL" id="RQZC01000011">
    <property type="protein sequence ID" value="RRD29095.1"/>
    <property type="molecule type" value="Genomic_DNA"/>
</dbReference>
<evidence type="ECO:0000256" key="1">
    <source>
        <dbReference type="SAM" id="Phobius"/>
    </source>
</evidence>
<feature type="transmembrane region" description="Helical" evidence="1">
    <location>
        <begin position="414"/>
        <end position="433"/>
    </location>
</feature>
<feature type="transmembrane region" description="Helical" evidence="1">
    <location>
        <begin position="156"/>
        <end position="179"/>
    </location>
</feature>
<reference evidence="2 3" key="1">
    <citation type="submission" date="2018-11" db="EMBL/GenBank/DDBJ databases">
        <title>Genomes From Bacteria Associated with the Canine Oral Cavity: a Test Case for Automated Genome-Based Taxonomic Assignment.</title>
        <authorList>
            <person name="Coil D.A."/>
            <person name="Jospin G."/>
            <person name="Darling A.E."/>
            <person name="Wallis C."/>
            <person name="Davis I.J."/>
            <person name="Harris S."/>
            <person name="Eisen J.A."/>
            <person name="Holcombe L.J."/>
            <person name="O'Flynn C."/>
        </authorList>
    </citation>
    <scope>NUCLEOTIDE SEQUENCE [LARGE SCALE GENOMIC DNA]</scope>
    <source>
        <strain evidence="2 3">OH5050</strain>
    </source>
</reference>
<dbReference type="Proteomes" id="UP000271272">
    <property type="component" value="Unassembled WGS sequence"/>
</dbReference>
<keyword evidence="1" id="KW-0812">Transmembrane</keyword>
<comment type="caution">
    <text evidence="2">The sequence shown here is derived from an EMBL/GenBank/DDBJ whole genome shotgun (WGS) entry which is preliminary data.</text>
</comment>
<feature type="transmembrane region" description="Helical" evidence="1">
    <location>
        <begin position="300"/>
        <end position="320"/>
    </location>
</feature>